<organism evidence="2">
    <name type="scientific">Anguilla anguilla</name>
    <name type="common">European freshwater eel</name>
    <name type="synonym">Muraena anguilla</name>
    <dbReference type="NCBI Taxonomy" id="7936"/>
    <lineage>
        <taxon>Eukaryota</taxon>
        <taxon>Metazoa</taxon>
        <taxon>Chordata</taxon>
        <taxon>Craniata</taxon>
        <taxon>Vertebrata</taxon>
        <taxon>Euteleostomi</taxon>
        <taxon>Actinopterygii</taxon>
        <taxon>Neopterygii</taxon>
        <taxon>Teleostei</taxon>
        <taxon>Anguilliformes</taxon>
        <taxon>Anguillidae</taxon>
        <taxon>Anguilla</taxon>
    </lineage>
</organism>
<reference evidence="2" key="1">
    <citation type="submission" date="2014-11" db="EMBL/GenBank/DDBJ databases">
        <authorList>
            <person name="Amaro Gonzalez C."/>
        </authorList>
    </citation>
    <scope>NUCLEOTIDE SEQUENCE</scope>
</reference>
<dbReference type="AlphaFoldDB" id="A0A0E9VV99"/>
<feature type="region of interest" description="Disordered" evidence="1">
    <location>
        <begin position="1"/>
        <end position="23"/>
    </location>
</feature>
<evidence type="ECO:0000256" key="1">
    <source>
        <dbReference type="SAM" id="MobiDB-lite"/>
    </source>
</evidence>
<accession>A0A0E9VV99</accession>
<proteinExistence type="predicted"/>
<reference evidence="2" key="2">
    <citation type="journal article" date="2015" name="Fish Shellfish Immunol.">
        <title>Early steps in the European eel (Anguilla anguilla)-Vibrio vulnificus interaction in the gills: Role of the RtxA13 toxin.</title>
        <authorList>
            <person name="Callol A."/>
            <person name="Pajuelo D."/>
            <person name="Ebbesson L."/>
            <person name="Teles M."/>
            <person name="MacKenzie S."/>
            <person name="Amaro C."/>
        </authorList>
    </citation>
    <scope>NUCLEOTIDE SEQUENCE</scope>
</reference>
<protein>
    <submittedName>
        <fullName evidence="2">Uncharacterized protein</fullName>
    </submittedName>
</protein>
<name>A0A0E9VV99_ANGAN</name>
<dbReference type="EMBL" id="GBXM01027352">
    <property type="protein sequence ID" value="JAH81225.1"/>
    <property type="molecule type" value="Transcribed_RNA"/>
</dbReference>
<evidence type="ECO:0000313" key="2">
    <source>
        <dbReference type="EMBL" id="JAH81225.1"/>
    </source>
</evidence>
<sequence>MRTKVQSPKCRCSGGSGKPGDVPLHQAQVFPKLHTRALAGLCSGADNTDHRGGRGG</sequence>